<protein>
    <submittedName>
        <fullName evidence="1">Uncharacterized protein</fullName>
    </submittedName>
</protein>
<dbReference type="EMBL" id="JAACNO010003044">
    <property type="protein sequence ID" value="KAF4128863.1"/>
    <property type="molecule type" value="Genomic_DNA"/>
</dbReference>
<proteinExistence type="predicted"/>
<accession>A0A8S9TLJ2</accession>
<sequence length="148" mass="16690">MAIPGTGNDSKNKWRPYTYVRAIKTTWLQLDELVKTVGVVSDLKVSFEPVDEIKAALEKQGSKFSALLAEFKMLRGSGEAWVRRIPLECLPGISSHKHSVFALVHEQLALHHGPSSPWQKFYLDTRGSSKSLPTWNEHQTERVAHKPT</sequence>
<dbReference type="AlphaFoldDB" id="A0A8S9TLJ2"/>
<dbReference type="Proteomes" id="UP000704712">
    <property type="component" value="Unassembled WGS sequence"/>
</dbReference>
<name>A0A8S9TLJ2_PHYIN</name>
<gene>
    <name evidence="1" type="ORF">GN958_ATG21924</name>
</gene>
<evidence type="ECO:0000313" key="1">
    <source>
        <dbReference type="EMBL" id="KAF4128863.1"/>
    </source>
</evidence>
<evidence type="ECO:0000313" key="2">
    <source>
        <dbReference type="Proteomes" id="UP000704712"/>
    </source>
</evidence>
<organism evidence="1 2">
    <name type="scientific">Phytophthora infestans</name>
    <name type="common">Potato late blight agent</name>
    <name type="synonym">Botrytis infestans</name>
    <dbReference type="NCBI Taxonomy" id="4787"/>
    <lineage>
        <taxon>Eukaryota</taxon>
        <taxon>Sar</taxon>
        <taxon>Stramenopiles</taxon>
        <taxon>Oomycota</taxon>
        <taxon>Peronosporomycetes</taxon>
        <taxon>Peronosporales</taxon>
        <taxon>Peronosporaceae</taxon>
        <taxon>Phytophthora</taxon>
    </lineage>
</organism>
<reference evidence="1" key="1">
    <citation type="submission" date="2020-03" db="EMBL/GenBank/DDBJ databases">
        <title>Hybrid Assembly of Korean Phytophthora infestans isolates.</title>
        <authorList>
            <person name="Prokchorchik M."/>
            <person name="Lee Y."/>
            <person name="Seo J."/>
            <person name="Cho J.-H."/>
            <person name="Park Y.-E."/>
            <person name="Jang D.-C."/>
            <person name="Im J.-S."/>
            <person name="Choi J.-G."/>
            <person name="Park H.-J."/>
            <person name="Lee G.-B."/>
            <person name="Lee Y.-G."/>
            <person name="Hong S.-Y."/>
            <person name="Cho K."/>
            <person name="Sohn K.H."/>
        </authorList>
    </citation>
    <scope>NUCLEOTIDE SEQUENCE</scope>
    <source>
        <strain evidence="1">KR_2_A2</strain>
    </source>
</reference>
<comment type="caution">
    <text evidence="1">The sequence shown here is derived from an EMBL/GenBank/DDBJ whole genome shotgun (WGS) entry which is preliminary data.</text>
</comment>